<proteinExistence type="predicted"/>
<evidence type="ECO:0000313" key="3">
    <source>
        <dbReference type="EMBL" id="GME66662.1"/>
    </source>
</evidence>
<evidence type="ECO:0000313" key="4">
    <source>
        <dbReference type="Proteomes" id="UP001165120"/>
    </source>
</evidence>
<gene>
    <name evidence="3" type="ORF">Cboi02_000011700</name>
</gene>
<organism evidence="3 4">
    <name type="scientific">Candida boidinii</name>
    <name type="common">Yeast</name>
    <dbReference type="NCBI Taxonomy" id="5477"/>
    <lineage>
        <taxon>Eukaryota</taxon>
        <taxon>Fungi</taxon>
        <taxon>Dikarya</taxon>
        <taxon>Ascomycota</taxon>
        <taxon>Saccharomycotina</taxon>
        <taxon>Pichiomycetes</taxon>
        <taxon>Pichiales</taxon>
        <taxon>Pichiaceae</taxon>
        <taxon>Ogataea</taxon>
        <taxon>Ogataea/Candida clade</taxon>
    </lineage>
</organism>
<feature type="domain" description="PA14" evidence="2">
    <location>
        <begin position="73"/>
        <end position="239"/>
    </location>
</feature>
<evidence type="ECO:0000256" key="1">
    <source>
        <dbReference type="SAM" id="SignalP"/>
    </source>
</evidence>
<accession>A0A9W6WE56</accession>
<reference evidence="3" key="1">
    <citation type="submission" date="2023-04" db="EMBL/GenBank/DDBJ databases">
        <title>Candida boidinii NBRC 10035.</title>
        <authorList>
            <person name="Ichikawa N."/>
            <person name="Sato H."/>
            <person name="Tonouchi N."/>
        </authorList>
    </citation>
    <scope>NUCLEOTIDE SEQUENCE</scope>
    <source>
        <strain evidence="3">NBRC 10035</strain>
    </source>
</reference>
<feature type="signal peptide" evidence="1">
    <location>
        <begin position="1"/>
        <end position="19"/>
    </location>
</feature>
<feature type="chain" id="PRO_5040779419" evidence="1">
    <location>
        <begin position="20"/>
        <end position="385"/>
    </location>
</feature>
<name>A0A9W6WE56_CANBO</name>
<keyword evidence="4" id="KW-1185">Reference proteome</keyword>
<protein>
    <submittedName>
        <fullName evidence="3">Unnamed protein product</fullName>
    </submittedName>
</protein>
<keyword evidence="1" id="KW-0732">Signal</keyword>
<sequence length="385" mass="41774">MVARNVLVSLALAISSATAGIIPWSQNEFDMSVEGCRGFANLVESELVDGFKVKAFEYVPVHLGSWNLDGAFNVGNYNKYDYYKSGYSNCATAYSSTDGVTQLSFDMSTINSLVATTDIYGLTIDMSNVVLEYTGFFKVAKSGIYFFDVPQVDKGFMLYIGATAAGISCCGDVSTGNGDYVMGAAAVVDNTPVYVTGARYLDEGYYPIKIVTLNNIGAFKLSMNVYDPDGSISNIGSYIKNLPETLDKCFDNTIVASAATDIVIAHTDGHEPVIKTIGDTVSIFMTYGTTTVSSYWWSDYTTTATLKTTKLFAAFAGEQKFWFLSVTVPYPTSTTTFGYSGQTTSTTKYTTTDTIQSTYVDEKTTVRTSEIIKPYWVVATATPTA</sequence>
<evidence type="ECO:0000259" key="2">
    <source>
        <dbReference type="PROSITE" id="PS51820"/>
    </source>
</evidence>
<dbReference type="PROSITE" id="PS51820">
    <property type="entry name" value="PA14"/>
    <property type="match status" value="1"/>
</dbReference>
<comment type="caution">
    <text evidence="3">The sequence shown here is derived from an EMBL/GenBank/DDBJ whole genome shotgun (WGS) entry which is preliminary data.</text>
</comment>
<dbReference type="Gene3D" id="2.60.120.1560">
    <property type="match status" value="1"/>
</dbReference>
<dbReference type="InterPro" id="IPR018871">
    <property type="entry name" value="GLEYA_adhesin_domain"/>
</dbReference>
<dbReference type="Pfam" id="PF10528">
    <property type="entry name" value="GLEYA"/>
    <property type="match status" value="1"/>
</dbReference>
<dbReference type="EMBL" id="BSXN01000019">
    <property type="protein sequence ID" value="GME66662.1"/>
    <property type="molecule type" value="Genomic_DNA"/>
</dbReference>
<dbReference type="AlphaFoldDB" id="A0A9W6WE56"/>
<dbReference type="InterPro" id="IPR037524">
    <property type="entry name" value="PA14/GLEYA"/>
</dbReference>
<dbReference type="Proteomes" id="UP001165120">
    <property type="component" value="Unassembled WGS sequence"/>
</dbReference>